<dbReference type="RefSeq" id="WP_181315188.1">
    <property type="nucleotide sequence ID" value="NZ_PYAV01000001.1"/>
</dbReference>
<keyword evidence="3" id="KW-1185">Reference proteome</keyword>
<dbReference type="AlphaFoldDB" id="A0A2P8HYL5"/>
<keyword evidence="1" id="KW-0472">Membrane</keyword>
<dbReference type="Proteomes" id="UP000242310">
    <property type="component" value="Unassembled WGS sequence"/>
</dbReference>
<name>A0A2P8HYL5_9BACI</name>
<keyword evidence="1" id="KW-1133">Transmembrane helix</keyword>
<accession>A0A2P8HYL5</accession>
<gene>
    <name evidence="2" type="ORF">B0H94_101216</name>
</gene>
<keyword evidence="1" id="KW-0812">Transmembrane</keyword>
<evidence type="ECO:0000256" key="1">
    <source>
        <dbReference type="SAM" id="Phobius"/>
    </source>
</evidence>
<protein>
    <submittedName>
        <fullName evidence="2">Uncharacterized protein</fullName>
    </submittedName>
</protein>
<evidence type="ECO:0000313" key="2">
    <source>
        <dbReference type="EMBL" id="PSL51303.1"/>
    </source>
</evidence>
<organism evidence="2 3">
    <name type="scientific">Salsuginibacillus halophilus</name>
    <dbReference type="NCBI Taxonomy" id="517424"/>
    <lineage>
        <taxon>Bacteria</taxon>
        <taxon>Bacillati</taxon>
        <taxon>Bacillota</taxon>
        <taxon>Bacilli</taxon>
        <taxon>Bacillales</taxon>
        <taxon>Bacillaceae</taxon>
        <taxon>Salsuginibacillus</taxon>
    </lineage>
</organism>
<reference evidence="2 3" key="1">
    <citation type="submission" date="2018-03" db="EMBL/GenBank/DDBJ databases">
        <title>Genomic Encyclopedia of Type Strains, Phase III (KMG-III): the genomes of soil and plant-associated and newly described type strains.</title>
        <authorList>
            <person name="Whitman W."/>
        </authorList>
    </citation>
    <scope>NUCLEOTIDE SEQUENCE [LARGE SCALE GENOMIC DNA]</scope>
    <source>
        <strain evidence="2 3">CGMCC 1.07653</strain>
    </source>
</reference>
<feature type="transmembrane region" description="Helical" evidence="1">
    <location>
        <begin position="12"/>
        <end position="33"/>
    </location>
</feature>
<comment type="caution">
    <text evidence="2">The sequence shown here is derived from an EMBL/GenBank/DDBJ whole genome shotgun (WGS) entry which is preliminary data.</text>
</comment>
<sequence length="57" mass="6704">MFFRLTREQRKEAAGLGVLITAVIWMFAMVYFFGPQHSLQIPEENEPLFLYALQILK</sequence>
<proteinExistence type="predicted"/>
<dbReference type="EMBL" id="PYAV01000001">
    <property type="protein sequence ID" value="PSL51303.1"/>
    <property type="molecule type" value="Genomic_DNA"/>
</dbReference>
<evidence type="ECO:0000313" key="3">
    <source>
        <dbReference type="Proteomes" id="UP000242310"/>
    </source>
</evidence>